<organism evidence="1 2">
    <name type="scientific">Kineosporia babensis</name>
    <dbReference type="NCBI Taxonomy" id="499548"/>
    <lineage>
        <taxon>Bacteria</taxon>
        <taxon>Bacillati</taxon>
        <taxon>Actinomycetota</taxon>
        <taxon>Actinomycetes</taxon>
        <taxon>Kineosporiales</taxon>
        <taxon>Kineosporiaceae</taxon>
        <taxon>Kineosporia</taxon>
    </lineage>
</organism>
<dbReference type="AlphaFoldDB" id="A0A9X1ND10"/>
<gene>
    <name evidence="1" type="ORF">LR394_13175</name>
</gene>
<evidence type="ECO:0000313" key="2">
    <source>
        <dbReference type="Proteomes" id="UP001138997"/>
    </source>
</evidence>
<comment type="caution">
    <text evidence="1">The sequence shown here is derived from an EMBL/GenBank/DDBJ whole genome shotgun (WGS) entry which is preliminary data.</text>
</comment>
<dbReference type="RefSeq" id="WP_231441484.1">
    <property type="nucleotide sequence ID" value="NZ_JAJOMB010000006.1"/>
</dbReference>
<dbReference type="Proteomes" id="UP001138997">
    <property type="component" value="Unassembled WGS sequence"/>
</dbReference>
<protein>
    <submittedName>
        <fullName evidence="1">Uncharacterized protein</fullName>
    </submittedName>
</protein>
<name>A0A9X1ND10_9ACTN</name>
<keyword evidence="2" id="KW-1185">Reference proteome</keyword>
<evidence type="ECO:0000313" key="1">
    <source>
        <dbReference type="EMBL" id="MCD5311855.1"/>
    </source>
</evidence>
<proteinExistence type="predicted"/>
<sequence>MNARPILLSVAAGVLVVGAIAAVSSLNRSDDDAVEVVSTRGSNAVQAGPADVGASYEPIPEEPTDELGYAKTGLEFGFITKAELDGGKLRITLRQAEFYLGKAAKTVNGGITPPNDYVVAEDATMGEFRYVVDPQASLVGVNTLLPEPGAVERQEITAEELVKSFNSDSNRGVAVWLRHTDTSTNSGPVLALAEQYIP</sequence>
<accession>A0A9X1ND10</accession>
<dbReference type="EMBL" id="JAJOMB010000006">
    <property type="protein sequence ID" value="MCD5311855.1"/>
    <property type="molecule type" value="Genomic_DNA"/>
</dbReference>
<reference evidence="1" key="1">
    <citation type="submission" date="2021-11" db="EMBL/GenBank/DDBJ databases">
        <title>Streptomyces corallinus and Kineosporia corallina sp. nov., two new coral-derived marine actinobacteria.</title>
        <authorList>
            <person name="Buangrab K."/>
            <person name="Sutthacheep M."/>
            <person name="Yeemin T."/>
            <person name="Harunari E."/>
            <person name="Igarashi Y."/>
            <person name="Sripreechasak P."/>
            <person name="Kanchanasin P."/>
            <person name="Tanasupawat S."/>
            <person name="Phongsopitanun W."/>
        </authorList>
    </citation>
    <scope>NUCLEOTIDE SEQUENCE</scope>
    <source>
        <strain evidence="1">JCM 31032</strain>
    </source>
</reference>